<dbReference type="PANTHER" id="PTHR45819:SF5">
    <property type="entry name" value="CENTAURIN-GAMMA-1A"/>
    <property type="match status" value="1"/>
</dbReference>
<protein>
    <recommendedName>
        <fullName evidence="5">PH domain-containing protein</fullName>
    </recommendedName>
</protein>
<keyword evidence="1" id="KW-0863">Zinc-finger</keyword>
<dbReference type="InterPro" id="IPR011993">
    <property type="entry name" value="PH-like_dom_sf"/>
</dbReference>
<dbReference type="GO" id="GO:0008270">
    <property type="term" value="F:zinc ion binding"/>
    <property type="evidence" value="ECO:0007669"/>
    <property type="project" value="UniProtKB-KW"/>
</dbReference>
<dbReference type="Proteomes" id="UP001328107">
    <property type="component" value="Unassembled WGS sequence"/>
</dbReference>
<evidence type="ECO:0000313" key="3">
    <source>
        <dbReference type="EMBL" id="GMR39453.1"/>
    </source>
</evidence>
<dbReference type="SUPFAM" id="SSF50729">
    <property type="entry name" value="PH domain-like"/>
    <property type="match status" value="1"/>
</dbReference>
<evidence type="ECO:0008006" key="5">
    <source>
        <dbReference type="Google" id="ProtNLM"/>
    </source>
</evidence>
<feature type="compositionally biased region" description="Low complexity" evidence="2">
    <location>
        <begin position="131"/>
        <end position="148"/>
    </location>
</feature>
<organism evidence="3 4">
    <name type="scientific">Pristionchus mayeri</name>
    <dbReference type="NCBI Taxonomy" id="1317129"/>
    <lineage>
        <taxon>Eukaryota</taxon>
        <taxon>Metazoa</taxon>
        <taxon>Ecdysozoa</taxon>
        <taxon>Nematoda</taxon>
        <taxon>Chromadorea</taxon>
        <taxon>Rhabditida</taxon>
        <taxon>Rhabditina</taxon>
        <taxon>Diplogasteromorpha</taxon>
        <taxon>Diplogasteroidea</taxon>
        <taxon>Neodiplogasteridae</taxon>
        <taxon>Pristionchus</taxon>
    </lineage>
</organism>
<reference evidence="4" key="1">
    <citation type="submission" date="2022-10" db="EMBL/GenBank/DDBJ databases">
        <title>Genome assembly of Pristionchus species.</title>
        <authorList>
            <person name="Yoshida K."/>
            <person name="Sommer R.J."/>
        </authorList>
    </citation>
    <scope>NUCLEOTIDE SEQUENCE [LARGE SCALE GENOMIC DNA]</scope>
    <source>
        <strain evidence="4">RS5460</strain>
    </source>
</reference>
<comment type="caution">
    <text evidence="3">The sequence shown here is derived from an EMBL/GenBank/DDBJ whole genome shotgun (WGS) entry which is preliminary data.</text>
</comment>
<dbReference type="AlphaFoldDB" id="A0AAN5C6N6"/>
<evidence type="ECO:0000313" key="4">
    <source>
        <dbReference type="Proteomes" id="UP001328107"/>
    </source>
</evidence>
<dbReference type="InterPro" id="IPR051282">
    <property type="entry name" value="Arf-GAP_GTPase_ANK_PH"/>
</dbReference>
<dbReference type="PANTHER" id="PTHR45819">
    <property type="entry name" value="CENTAURIN-GAMMA-1A"/>
    <property type="match status" value="1"/>
</dbReference>
<accession>A0AAN5C6N6</accession>
<dbReference type="EMBL" id="BTRK01000002">
    <property type="protein sequence ID" value="GMR39453.1"/>
    <property type="molecule type" value="Genomic_DNA"/>
</dbReference>
<dbReference type="Gene3D" id="2.30.29.30">
    <property type="entry name" value="Pleckstrin-homology domain (PH domain)/Phosphotyrosine-binding domain (PTB)"/>
    <property type="match status" value="1"/>
</dbReference>
<dbReference type="GO" id="GO:0003924">
    <property type="term" value="F:GTPase activity"/>
    <property type="evidence" value="ECO:0007669"/>
    <property type="project" value="TreeGrafter"/>
</dbReference>
<feature type="region of interest" description="Disordered" evidence="2">
    <location>
        <begin position="75"/>
        <end position="182"/>
    </location>
</feature>
<proteinExistence type="predicted"/>
<evidence type="ECO:0000256" key="2">
    <source>
        <dbReference type="SAM" id="MobiDB-lite"/>
    </source>
</evidence>
<keyword evidence="1" id="KW-0862">Zinc</keyword>
<dbReference type="GO" id="GO:0005096">
    <property type="term" value="F:GTPase activator activity"/>
    <property type="evidence" value="ECO:0007669"/>
    <property type="project" value="TreeGrafter"/>
</dbReference>
<keyword evidence="1" id="KW-0479">Metal-binding</keyword>
<name>A0AAN5C6N6_9BILA</name>
<gene>
    <name evidence="3" type="ORF">PMAYCL1PPCAC_09648</name>
</gene>
<keyword evidence="4" id="KW-1185">Reference proteome</keyword>
<evidence type="ECO:0000256" key="1">
    <source>
        <dbReference type="ARBA" id="ARBA00022771"/>
    </source>
</evidence>
<sequence length="182" mass="19483">MRDVGQGRAIPIMQGQLYKRSGGKSALNRGEWKKKFVTLTNDGKLTYHQSLKEYMDNGQGKDVFLGLAAVRLPGRQRMRNSQATSALLEGGETGGAVEGQQRTPRENNNGGGGMQGPVASGEVMSGGGSDDGAPSAPSTSTTSRASIPMTPRQWQTRRRKGDTRASSVEEKAIRRTKSASRS</sequence>